<evidence type="ECO:0000313" key="2">
    <source>
        <dbReference type="Proteomes" id="UP000001495"/>
    </source>
</evidence>
<dbReference type="EMBL" id="CP001696">
    <property type="protein sequence ID" value="ACV25025.1"/>
    <property type="molecule type" value="Genomic_DNA"/>
</dbReference>
<dbReference type="STRING" id="573064.Mefer_1216"/>
<dbReference type="KEGG" id="mfe:Mefer_1216"/>
<name>C7P8Z3_METFA</name>
<gene>
    <name evidence="1" type="ordered locus">Mefer_1216</name>
</gene>
<evidence type="ECO:0000313" key="1">
    <source>
        <dbReference type="EMBL" id="ACV25025.1"/>
    </source>
</evidence>
<keyword evidence="2" id="KW-1185">Reference proteome</keyword>
<dbReference type="AlphaFoldDB" id="C7P8Z3"/>
<protein>
    <submittedName>
        <fullName evidence="1">Uncharacterized protein</fullName>
    </submittedName>
</protein>
<organism evidence="1 2">
    <name type="scientific">Methanocaldococcus fervens (strain DSM 4213 / JCM 15782 / AG86)</name>
    <name type="common">Methanococcus fervens</name>
    <dbReference type="NCBI Taxonomy" id="573064"/>
    <lineage>
        <taxon>Archaea</taxon>
        <taxon>Methanobacteriati</taxon>
        <taxon>Methanobacteriota</taxon>
        <taxon>Methanomada group</taxon>
        <taxon>Methanococci</taxon>
        <taxon>Methanococcales</taxon>
        <taxon>Methanocaldococcaceae</taxon>
        <taxon>Methanocaldococcus</taxon>
    </lineage>
</organism>
<proteinExistence type="predicted"/>
<sequence length="39" mass="4735">MYYAKKIYFKKITVYIGVDWRLYRGNCVGAYCNNIELTY</sequence>
<reference evidence="1" key="1">
    <citation type="submission" date="2009-08" db="EMBL/GenBank/DDBJ databases">
        <title>Complete sequence of chromosome of Methanocaldococcus fervens AG86.</title>
        <authorList>
            <consortium name="US DOE Joint Genome Institute"/>
            <person name="Lucas S."/>
            <person name="Copeland A."/>
            <person name="Lapidus A."/>
            <person name="Glavina del Rio T."/>
            <person name="Tice H."/>
            <person name="Bruce D."/>
            <person name="Goodwin L."/>
            <person name="Pitluck S."/>
            <person name="Chertkov O."/>
            <person name="Detter J.C."/>
            <person name="Han C."/>
            <person name="Tapia R."/>
            <person name="Larimer F."/>
            <person name="Land M."/>
            <person name="Hauser L."/>
            <person name="Kyrpides N."/>
            <person name="Ovchinnikova G."/>
            <person name="Lupa-Sieprawska M."/>
            <person name="Whitman W.B."/>
        </authorList>
    </citation>
    <scope>NUCLEOTIDE SEQUENCE [LARGE SCALE GENOMIC DNA]</scope>
    <source>
        <strain evidence="1">AG86</strain>
    </source>
</reference>
<accession>C7P8Z3</accession>
<dbReference type="HOGENOM" id="CLU_3302707_0_0_2"/>
<dbReference type="Proteomes" id="UP000001495">
    <property type="component" value="Chromosome"/>
</dbReference>